<evidence type="ECO:0000256" key="4">
    <source>
        <dbReference type="PROSITE-ProRule" id="PRU00335"/>
    </source>
</evidence>
<dbReference type="SUPFAM" id="SSF46689">
    <property type="entry name" value="Homeodomain-like"/>
    <property type="match status" value="1"/>
</dbReference>
<reference evidence="6" key="1">
    <citation type="submission" date="2022-05" db="EMBL/GenBank/DDBJ databases">
        <title>Using nanopore sequencing to obtain complete genomes from saliva samples.</title>
        <authorList>
            <person name="Baker J.L."/>
        </authorList>
    </citation>
    <scope>NUCLEOTIDE SEQUENCE</scope>
    <source>
        <strain evidence="6">JCVI-JB-Ag32</strain>
    </source>
</reference>
<dbReference type="Proteomes" id="UP000830236">
    <property type="component" value="Chromosome"/>
</dbReference>
<dbReference type="GO" id="GO:0003700">
    <property type="term" value="F:DNA-binding transcription factor activity"/>
    <property type="evidence" value="ECO:0007669"/>
    <property type="project" value="TreeGrafter"/>
</dbReference>
<evidence type="ECO:0000259" key="5">
    <source>
        <dbReference type="PROSITE" id="PS50977"/>
    </source>
</evidence>
<dbReference type="InterPro" id="IPR025996">
    <property type="entry name" value="MT1864/Rv1816-like_C"/>
</dbReference>
<keyword evidence="1" id="KW-0805">Transcription regulation</keyword>
<dbReference type="InterPro" id="IPR036271">
    <property type="entry name" value="Tet_transcr_reg_TetR-rel_C_sf"/>
</dbReference>
<evidence type="ECO:0000256" key="3">
    <source>
        <dbReference type="ARBA" id="ARBA00023163"/>
    </source>
</evidence>
<dbReference type="InterPro" id="IPR050109">
    <property type="entry name" value="HTH-type_TetR-like_transc_reg"/>
</dbReference>
<dbReference type="KEGG" id="agh:M3I41_07820"/>
<dbReference type="InterPro" id="IPR001647">
    <property type="entry name" value="HTH_TetR"/>
</dbReference>
<feature type="domain" description="HTH tetR-type" evidence="5">
    <location>
        <begin position="15"/>
        <end position="75"/>
    </location>
</feature>
<feature type="DNA-binding region" description="H-T-H motif" evidence="4">
    <location>
        <begin position="38"/>
        <end position="57"/>
    </location>
</feature>
<dbReference type="Pfam" id="PF00440">
    <property type="entry name" value="TetR_N"/>
    <property type="match status" value="1"/>
</dbReference>
<dbReference type="Pfam" id="PF13305">
    <property type="entry name" value="TetR_C_33"/>
    <property type="match status" value="1"/>
</dbReference>
<dbReference type="GO" id="GO:0000976">
    <property type="term" value="F:transcription cis-regulatory region binding"/>
    <property type="evidence" value="ECO:0007669"/>
    <property type="project" value="TreeGrafter"/>
</dbReference>
<gene>
    <name evidence="6" type="ORF">M3I41_07820</name>
</gene>
<evidence type="ECO:0000313" key="7">
    <source>
        <dbReference type="Proteomes" id="UP000830236"/>
    </source>
</evidence>
<dbReference type="Gene3D" id="1.10.357.10">
    <property type="entry name" value="Tetracycline Repressor, domain 2"/>
    <property type="match status" value="1"/>
</dbReference>
<dbReference type="AlphaFoldDB" id="A0A9E7AQR4"/>
<accession>A0A9E7AQR4</accession>
<dbReference type="SUPFAM" id="SSF48498">
    <property type="entry name" value="Tetracyclin repressor-like, C-terminal domain"/>
    <property type="match status" value="1"/>
</dbReference>
<evidence type="ECO:0000256" key="2">
    <source>
        <dbReference type="ARBA" id="ARBA00023125"/>
    </source>
</evidence>
<dbReference type="PROSITE" id="PS50977">
    <property type="entry name" value="HTH_TETR_2"/>
    <property type="match status" value="1"/>
</dbReference>
<evidence type="ECO:0000256" key="1">
    <source>
        <dbReference type="ARBA" id="ARBA00023015"/>
    </source>
</evidence>
<evidence type="ECO:0000313" key="6">
    <source>
        <dbReference type="EMBL" id="UQF79482.1"/>
    </source>
</evidence>
<dbReference type="PANTHER" id="PTHR30055:SF234">
    <property type="entry name" value="HTH-TYPE TRANSCRIPTIONAL REGULATOR BETI"/>
    <property type="match status" value="1"/>
</dbReference>
<dbReference type="PANTHER" id="PTHR30055">
    <property type="entry name" value="HTH-TYPE TRANSCRIPTIONAL REGULATOR RUTR"/>
    <property type="match status" value="1"/>
</dbReference>
<protein>
    <submittedName>
        <fullName evidence="6">TetR/AcrR family transcriptional regulator</fullName>
    </submittedName>
</protein>
<dbReference type="EMBL" id="CP097095">
    <property type="protein sequence ID" value="UQF79482.1"/>
    <property type="molecule type" value="Genomic_DNA"/>
</dbReference>
<dbReference type="PRINTS" id="PR00455">
    <property type="entry name" value="HTHTETR"/>
</dbReference>
<dbReference type="InterPro" id="IPR009057">
    <property type="entry name" value="Homeodomain-like_sf"/>
</dbReference>
<sequence>MTNQKTTKNQRTPTAEIRGLILDASKRIIEEDGYEAFTIRLLSEKAGVSPASIYRHIGDKQAVINTLIDESFLQLREKLLRVTTTDPLQRLYDAGMVYRQHAKASPGVYALLWRWHAGASAQACLDSMTELVRYGQVAGKIRKDEPGLIAWSIWSAVHGFVQFETRSEHDSPVDDDDAAYSFLLQLLIRGLSLT</sequence>
<keyword evidence="2 4" id="KW-0238">DNA-binding</keyword>
<proteinExistence type="predicted"/>
<organism evidence="6 7">
    <name type="scientific">Actinomyces graevenitzii</name>
    <dbReference type="NCBI Taxonomy" id="55565"/>
    <lineage>
        <taxon>Bacteria</taxon>
        <taxon>Bacillati</taxon>
        <taxon>Actinomycetota</taxon>
        <taxon>Actinomycetes</taxon>
        <taxon>Actinomycetales</taxon>
        <taxon>Actinomycetaceae</taxon>
        <taxon>Actinomyces</taxon>
    </lineage>
</organism>
<keyword evidence="3" id="KW-0804">Transcription</keyword>
<name>A0A9E7AQR4_9ACTO</name>